<evidence type="ECO:0000313" key="25">
    <source>
        <dbReference type="EMBL" id="ANC67138.1"/>
    </source>
</evidence>
<dbReference type="EMBL" id="KU551332">
    <property type="protein sequence ID" value="ANC67070.1"/>
    <property type="molecule type" value="Genomic_DNA"/>
</dbReference>
<evidence type="ECO:0000313" key="26">
    <source>
        <dbReference type="EMBL" id="ANC67206.1"/>
    </source>
</evidence>
<dbReference type="EMBL" id="KU551331">
    <property type="protein sequence ID" value="ANC67002.1"/>
    <property type="molecule type" value="Genomic_DNA"/>
</dbReference>
<evidence type="ECO:0000313" key="32">
    <source>
        <dbReference type="EMBL" id="ANC67613.1"/>
    </source>
</evidence>
<evidence type="ECO:0000313" key="22">
    <source>
        <dbReference type="EMBL" id="ANC66934.1"/>
    </source>
</evidence>
<evidence type="ECO:0000313" key="28">
    <source>
        <dbReference type="EMBL" id="ANC67342.1"/>
    </source>
</evidence>
<evidence type="ECO:0000313" key="16">
    <source>
        <dbReference type="EMBL" id="ANC66526.1"/>
    </source>
</evidence>
<dbReference type="EMBL" id="KU551334">
    <property type="protein sequence ID" value="ANC67206.1"/>
    <property type="molecule type" value="Genomic_DNA"/>
</dbReference>
<dbReference type="EMBL" id="KU551333">
    <property type="protein sequence ID" value="ANC67138.1"/>
    <property type="molecule type" value="Genomic_DNA"/>
</dbReference>
<evidence type="ECO:0000313" key="24">
    <source>
        <dbReference type="EMBL" id="ANC67070.1"/>
    </source>
</evidence>
<evidence type="ECO:0000313" key="21">
    <source>
        <dbReference type="EMBL" id="ANC66866.1"/>
    </source>
</evidence>
<evidence type="ECO:0000313" key="30">
    <source>
        <dbReference type="EMBL" id="ANC67478.1"/>
    </source>
</evidence>
<dbReference type="EMBL" id="KU551328">
    <property type="protein sequence ID" value="ANC66798.1"/>
    <property type="molecule type" value="Genomic_DNA"/>
</dbReference>
<dbReference type="EMBL" id="KU551325">
    <property type="protein sequence ID" value="ANC66594.1"/>
    <property type="molecule type" value="Genomic_DNA"/>
</dbReference>
<dbReference type="EMBL" id="KU551326">
    <property type="protein sequence ID" value="ANC66662.1"/>
    <property type="molecule type" value="Genomic_DNA"/>
</dbReference>
<dbReference type="EMBL" id="KU551324">
    <property type="protein sequence ID" value="ANC66526.1"/>
    <property type="molecule type" value="Genomic_DNA"/>
</dbReference>
<evidence type="ECO:0000313" key="13">
    <source>
        <dbReference type="EMBL" id="ANC66322.1"/>
    </source>
</evidence>
<reference evidence="24" key="1">
    <citation type="journal article" date="2016" name="Front. Microbiol.">
        <title>ICEApl1, an Integrative Conjugative Element Related to ICEHin1056, Identified in the Pig Pathogen Actinobacillus pleuropneumoniae.</title>
        <authorList>
            <person name="Bosse J.T."/>
            <person name="Li Y."/>
            <person name="Fernandez Crespo R."/>
            <person name="Chaudhuri R.R."/>
            <person name="Rogers J."/>
            <person name="Holden M.T."/>
            <person name="Maskell D.J."/>
            <person name="Tucker A.W."/>
            <person name="Wren B.W."/>
            <person name="Rycroft A.N."/>
            <person name="Langford P.R."/>
            <person name="Consortium T.B."/>
        </authorList>
    </citation>
    <scope>NUCLEOTIDE SEQUENCE</scope>
    <source>
        <strain evidence="2">MIDG2427</strain>
        <strain evidence="3">MIDG2648</strain>
        <strain evidence="4">MIDG2652</strain>
        <strain evidence="5">MIDG2654</strain>
        <strain evidence="6">MIDG2657</strain>
        <strain evidence="7">MIDG2663</strain>
        <strain evidence="8">MIDG2664</strain>
        <strain evidence="9">MIDG3200</strain>
        <strain evidence="10">MIDG3201</strain>
        <strain evidence="11">MIDG3221</strain>
        <strain evidence="12">MIDG3229</strain>
        <strain evidence="13">MIDG3232</strain>
        <strain evidence="14">MIDG3339</strain>
        <strain evidence="15">MIDG3344</strain>
        <strain evidence="16">MIDG3346</strain>
        <strain evidence="17">MIDG3349</strain>
        <strain evidence="18">MIDG3357</strain>
        <strain evidence="19">MIDG3368</strain>
        <strain evidence="20">MIDG3370</strain>
        <strain evidence="21">MIDG3371</strain>
        <strain evidence="22">MIDG3372</strain>
        <strain evidence="23">MIDG3378</strain>
        <strain evidence="24">MIDG3381</strain>
        <strain evidence="25">MIDG3386</strain>
        <strain evidence="26">MIDG3388</strain>
        <strain evidence="27">MIDG3389</strain>
        <strain evidence="28">MIDG3395</strain>
        <strain evidence="29">MIDG3401</strain>
        <strain evidence="30">MIDG3409</strain>
        <strain evidence="31">MIDG3458</strain>
        <strain evidence="32">MIDG3469</strain>
    </source>
</reference>
<dbReference type="EMBL" id="KU551321">
    <property type="protein sequence ID" value="ANC66322.1"/>
    <property type="molecule type" value="Genomic_DNA"/>
</dbReference>
<evidence type="ECO:0000313" key="15">
    <source>
        <dbReference type="EMBL" id="ANC66458.1"/>
    </source>
</evidence>
<evidence type="ECO:0000313" key="23">
    <source>
        <dbReference type="EMBL" id="ANC67002.1"/>
    </source>
</evidence>
<evidence type="ECO:0000313" key="4">
    <source>
        <dbReference type="EMBL" id="ANC65710.1"/>
    </source>
</evidence>
<evidence type="ECO:0000313" key="2">
    <source>
        <dbReference type="EMBL" id="ANC65581.1"/>
    </source>
</evidence>
<keyword evidence="1" id="KW-0812">Transmembrane</keyword>
<dbReference type="EMBL" id="KU551320">
    <property type="protein sequence ID" value="ANC66254.1"/>
    <property type="molecule type" value="Genomic_DNA"/>
</dbReference>
<dbReference type="EMBL" id="KU551317">
    <property type="protein sequence ID" value="ANC66118.1"/>
    <property type="molecule type" value="Genomic_DNA"/>
</dbReference>
<dbReference type="EMBL" id="KU551311">
    <property type="protein sequence ID" value="ANC65710.1"/>
    <property type="molecule type" value="Genomic_DNA"/>
</dbReference>
<dbReference type="EMBL" id="KU551338">
    <property type="protein sequence ID" value="ANC67478.1"/>
    <property type="molecule type" value="Genomic_DNA"/>
</dbReference>
<dbReference type="EMBL" id="KU551315">
    <property type="protein sequence ID" value="ANC65982.1"/>
    <property type="molecule type" value="Genomic_DNA"/>
</dbReference>
<keyword evidence="1" id="KW-0472">Membrane</keyword>
<dbReference type="EMBL" id="KU551340">
    <property type="protein sequence ID" value="ANC67613.1"/>
    <property type="molecule type" value="Genomic_DNA"/>
</dbReference>
<evidence type="ECO:0000313" key="5">
    <source>
        <dbReference type="EMBL" id="ANC65778.1"/>
    </source>
</evidence>
<evidence type="ECO:0000313" key="8">
    <source>
        <dbReference type="EMBL" id="ANC65982.1"/>
    </source>
</evidence>
<evidence type="ECO:0000313" key="12">
    <source>
        <dbReference type="EMBL" id="ANC66254.1"/>
    </source>
</evidence>
<evidence type="ECO:0000313" key="29">
    <source>
        <dbReference type="EMBL" id="ANC67410.1"/>
    </source>
</evidence>
<evidence type="ECO:0000313" key="3">
    <source>
        <dbReference type="EMBL" id="ANC65649.1"/>
    </source>
</evidence>
<dbReference type="EMBL" id="KU551330">
    <property type="protein sequence ID" value="ANC66934.1"/>
    <property type="molecule type" value="Genomic_DNA"/>
</dbReference>
<protein>
    <submittedName>
        <fullName evidence="24">Uncharacterized protein</fullName>
    </submittedName>
</protein>
<dbReference type="EMBL" id="KU551312">
    <property type="protein sequence ID" value="ANC65778.1"/>
    <property type="molecule type" value="Genomic_DNA"/>
</dbReference>
<evidence type="ECO:0000313" key="6">
    <source>
        <dbReference type="EMBL" id="ANC65846.1"/>
    </source>
</evidence>
<evidence type="ECO:0000313" key="19">
    <source>
        <dbReference type="EMBL" id="ANC66730.1"/>
    </source>
</evidence>
<evidence type="ECO:0000313" key="14">
    <source>
        <dbReference type="EMBL" id="ANC66390.1"/>
    </source>
</evidence>
<dbReference type="EMBL" id="KU551336">
    <property type="protein sequence ID" value="ANC67342.1"/>
    <property type="molecule type" value="Genomic_DNA"/>
</dbReference>
<dbReference type="EMBL" id="KU551337">
    <property type="protein sequence ID" value="ANC67410.1"/>
    <property type="molecule type" value="Genomic_DNA"/>
</dbReference>
<accession>A0A1B0WT77</accession>
<evidence type="ECO:0000313" key="31">
    <source>
        <dbReference type="EMBL" id="ANC67545.1"/>
    </source>
</evidence>
<keyword evidence="1" id="KW-1133">Transmembrane helix</keyword>
<gene>
    <name evidence="24" type="ORF">ICEApl1.59</name>
</gene>
<dbReference type="EMBL" id="KU551313">
    <property type="protein sequence ID" value="ANC65846.1"/>
    <property type="molecule type" value="Genomic_DNA"/>
</dbReference>
<evidence type="ECO:0000313" key="17">
    <source>
        <dbReference type="EMBL" id="ANC66594.1"/>
    </source>
</evidence>
<evidence type="ECO:0000313" key="20">
    <source>
        <dbReference type="EMBL" id="ANC66798.1"/>
    </source>
</evidence>
<dbReference type="EMBL" id="KU551310">
    <property type="protein sequence ID" value="ANC65649.1"/>
    <property type="molecule type" value="Genomic_DNA"/>
</dbReference>
<dbReference type="EMBL" id="KU551318">
    <property type="protein sequence ID" value="ANC66186.1"/>
    <property type="molecule type" value="Genomic_DNA"/>
</dbReference>
<evidence type="ECO:0000256" key="1">
    <source>
        <dbReference type="SAM" id="Phobius"/>
    </source>
</evidence>
<dbReference type="EMBL" id="KU551329">
    <property type="protein sequence ID" value="ANC66866.1"/>
    <property type="molecule type" value="Genomic_DNA"/>
</dbReference>
<name>A0A1B0WT77_ACTPL</name>
<proteinExistence type="predicted"/>
<dbReference type="EMBL" id="KU551335">
    <property type="protein sequence ID" value="ANC67274.1"/>
    <property type="molecule type" value="Genomic_DNA"/>
</dbReference>
<sequence>MNITLNWNGFLFAIVFVLFFMGTVAFIGVRSLKRQQEQKAQSKKTHSLGVNS</sequence>
<organism evidence="24">
    <name type="scientific">Actinobacillus pleuropneumoniae</name>
    <name type="common">Haemophilus pleuropneumoniae</name>
    <dbReference type="NCBI Taxonomy" id="715"/>
    <lineage>
        <taxon>Bacteria</taxon>
        <taxon>Pseudomonadati</taxon>
        <taxon>Pseudomonadota</taxon>
        <taxon>Gammaproteobacteria</taxon>
        <taxon>Pasteurellales</taxon>
        <taxon>Pasteurellaceae</taxon>
        <taxon>Actinobacillus</taxon>
    </lineage>
</organism>
<dbReference type="EMBL" id="KU551339">
    <property type="protein sequence ID" value="ANC67545.1"/>
    <property type="molecule type" value="Genomic_DNA"/>
</dbReference>
<feature type="transmembrane region" description="Helical" evidence="1">
    <location>
        <begin position="6"/>
        <end position="29"/>
    </location>
</feature>
<dbReference type="EMBL" id="KU551316">
    <property type="protein sequence ID" value="ANC66050.1"/>
    <property type="molecule type" value="Genomic_DNA"/>
</dbReference>
<evidence type="ECO:0000313" key="10">
    <source>
        <dbReference type="EMBL" id="ANC66118.1"/>
    </source>
</evidence>
<dbReference type="EMBL" id="KU551322">
    <property type="protein sequence ID" value="ANC66390.1"/>
    <property type="molecule type" value="Genomic_DNA"/>
</dbReference>
<evidence type="ECO:0000313" key="9">
    <source>
        <dbReference type="EMBL" id="ANC66050.1"/>
    </source>
</evidence>
<evidence type="ECO:0000313" key="11">
    <source>
        <dbReference type="EMBL" id="ANC66186.1"/>
    </source>
</evidence>
<dbReference type="EMBL" id="KU551327">
    <property type="protein sequence ID" value="ANC66730.1"/>
    <property type="molecule type" value="Genomic_DNA"/>
</dbReference>
<evidence type="ECO:0000313" key="7">
    <source>
        <dbReference type="EMBL" id="ANC65914.1"/>
    </source>
</evidence>
<dbReference type="EMBL" id="KU551309">
    <property type="protein sequence ID" value="ANC65581.1"/>
    <property type="molecule type" value="Genomic_DNA"/>
</dbReference>
<evidence type="ECO:0000313" key="27">
    <source>
        <dbReference type="EMBL" id="ANC67274.1"/>
    </source>
</evidence>
<dbReference type="AlphaFoldDB" id="A0A1B0WT77"/>
<dbReference type="EMBL" id="KU551323">
    <property type="protein sequence ID" value="ANC66458.1"/>
    <property type="molecule type" value="Genomic_DNA"/>
</dbReference>
<dbReference type="EMBL" id="KU551314">
    <property type="protein sequence ID" value="ANC65914.1"/>
    <property type="molecule type" value="Genomic_DNA"/>
</dbReference>
<evidence type="ECO:0000313" key="18">
    <source>
        <dbReference type="EMBL" id="ANC66662.1"/>
    </source>
</evidence>